<proteinExistence type="predicted"/>
<gene>
    <name evidence="1" type="ORF">LCL61_02950</name>
</gene>
<evidence type="ECO:0000313" key="1">
    <source>
        <dbReference type="EMBL" id="WYW14502.1"/>
    </source>
</evidence>
<keyword evidence="2" id="KW-1185">Reference proteome</keyword>
<sequence length="164" mass="18443">MTSIDVLLKRNQELGDVTPGDRSSPRPSLQVAILTCMDARIRVFEIFGLIQGESHILRNAGGVVTDDMIRSLALSQRKLGTREVLIVQHTDCGLSMVTEDDFKDELEAASGLRPTWSVEAFREVEDSVRRSVQRVRRSDFLPHTDNVRGFVYDVKLGQLHEVAH</sequence>
<reference evidence="1" key="1">
    <citation type="submission" date="2023-10" db="EMBL/GenBank/DDBJ databases">
        <title>Whole genome sequencing of actinobacterial strain Amycolatopsis sp. (BCA-696) identifies the underlying plant growth-promoting genes.</title>
        <authorList>
            <person name="Gandham P."/>
            <person name="Vadla N."/>
            <person name="Saji A."/>
            <person name="Srinivas V."/>
            <person name="Ruperao P."/>
            <person name="Selvanayagam S."/>
            <person name="Saxena R.K."/>
            <person name="Rathore A."/>
            <person name="Gopalakrishnan S."/>
            <person name="Thakur V."/>
        </authorList>
    </citation>
    <scope>NUCLEOTIDE SEQUENCE</scope>
    <source>
        <strain evidence="1">BCA-696</strain>
    </source>
</reference>
<organism evidence="1 2">
    <name type="scientific">Amycolatopsis coloradensis</name>
    <dbReference type="NCBI Taxonomy" id="76021"/>
    <lineage>
        <taxon>Bacteria</taxon>
        <taxon>Bacillati</taxon>
        <taxon>Actinomycetota</taxon>
        <taxon>Actinomycetes</taxon>
        <taxon>Pseudonocardiales</taxon>
        <taxon>Pseudonocardiaceae</taxon>
        <taxon>Amycolatopsis</taxon>
    </lineage>
</organism>
<dbReference type="Proteomes" id="UP001456344">
    <property type="component" value="Chromosome"/>
</dbReference>
<evidence type="ECO:0000313" key="2">
    <source>
        <dbReference type="Proteomes" id="UP001456344"/>
    </source>
</evidence>
<name>A0ACD5B564_9PSEU</name>
<protein>
    <submittedName>
        <fullName evidence="1">Carbonic anhydrase</fullName>
    </submittedName>
</protein>
<accession>A0ACD5B564</accession>
<dbReference type="EMBL" id="CP150484">
    <property type="protein sequence ID" value="WYW14502.1"/>
    <property type="molecule type" value="Genomic_DNA"/>
</dbReference>